<dbReference type="eggNOG" id="ENOG502QQIZ">
    <property type="taxonomic scope" value="Eukaryota"/>
</dbReference>
<dbReference type="Pfam" id="PF10483">
    <property type="entry name" value="Elong_Iki1"/>
    <property type="match status" value="1"/>
</dbReference>
<dbReference type="PANTHER" id="PTHR15641:SF1">
    <property type="entry name" value="ELONGATOR COMPLEX PROTEIN 5"/>
    <property type="match status" value="1"/>
</dbReference>
<comment type="similarity">
    <text evidence="4">Belongs to the ELP5 family.</text>
</comment>
<dbReference type="GeneID" id="18248411"/>
<evidence type="ECO:0000313" key="10">
    <source>
        <dbReference type="Proteomes" id="UP000000707"/>
    </source>
</evidence>
<dbReference type="KEGG" id="cten:18248411"/>
<dbReference type="CDD" id="cd19496">
    <property type="entry name" value="Elp5"/>
    <property type="match status" value="1"/>
</dbReference>
<dbReference type="AlphaFoldDB" id="G3BF53"/>
<dbReference type="GO" id="GO:0002098">
    <property type="term" value="P:tRNA wobble uridine modification"/>
    <property type="evidence" value="ECO:0007669"/>
    <property type="project" value="InterPro"/>
</dbReference>
<organism evidence="10">
    <name type="scientific">Candida tenuis (strain ATCC 10573 / BCRC 21748 / CBS 615 / JCM 9827 / NBRC 10315 / NRRL Y-1498 / VKM Y-70)</name>
    <name type="common">Yeast</name>
    <name type="synonym">Yamadazyma tenuis</name>
    <dbReference type="NCBI Taxonomy" id="590646"/>
    <lineage>
        <taxon>Eukaryota</taxon>
        <taxon>Fungi</taxon>
        <taxon>Dikarya</taxon>
        <taxon>Ascomycota</taxon>
        <taxon>Saccharomycotina</taxon>
        <taxon>Pichiomycetes</taxon>
        <taxon>Debaryomycetaceae</taxon>
        <taxon>Yamadazyma</taxon>
    </lineage>
</organism>
<dbReference type="GO" id="GO:0005634">
    <property type="term" value="C:nucleus"/>
    <property type="evidence" value="ECO:0007669"/>
    <property type="project" value="UniProtKB-SubCell"/>
</dbReference>
<dbReference type="EMBL" id="GL996528">
    <property type="protein sequence ID" value="EGV60639.1"/>
    <property type="molecule type" value="Genomic_DNA"/>
</dbReference>
<reference evidence="9 10" key="1">
    <citation type="journal article" date="2011" name="Proc. Natl. Acad. Sci. U.S.A.">
        <title>Comparative genomics of xylose-fermenting fungi for enhanced biofuel production.</title>
        <authorList>
            <person name="Wohlbach D.J."/>
            <person name="Kuo A."/>
            <person name="Sato T.K."/>
            <person name="Potts K.M."/>
            <person name="Salamov A.A."/>
            <person name="LaButti K.M."/>
            <person name="Sun H."/>
            <person name="Clum A."/>
            <person name="Pangilinan J.L."/>
            <person name="Lindquist E.A."/>
            <person name="Lucas S."/>
            <person name="Lapidus A."/>
            <person name="Jin M."/>
            <person name="Gunawan C."/>
            <person name="Balan V."/>
            <person name="Dale B.E."/>
            <person name="Jeffries T.W."/>
            <person name="Zinkel R."/>
            <person name="Barry K.W."/>
            <person name="Grigoriev I.V."/>
            <person name="Gasch A.P."/>
        </authorList>
    </citation>
    <scope>NUCLEOTIDE SEQUENCE [LARGE SCALE GENOMIC DNA]</scope>
    <source>
        <strain evidence="10">ATCC 10573 / BCRC 21748 / CBS 615 / JCM 9827 / NBRC 10315 / NRRL Y-1498 / VKM Y-70</strain>
    </source>
</reference>
<comment type="pathway">
    <text evidence="3">tRNA modification; 5-methoxycarbonylmethyl-2-thiouridine-tRNA biosynthesis.</text>
</comment>
<keyword evidence="8" id="KW-0539">Nucleus</keyword>
<dbReference type="GO" id="GO:0000049">
    <property type="term" value="F:tRNA binding"/>
    <property type="evidence" value="ECO:0007669"/>
    <property type="project" value="TreeGrafter"/>
</dbReference>
<evidence type="ECO:0000256" key="7">
    <source>
        <dbReference type="ARBA" id="ARBA00022694"/>
    </source>
</evidence>
<keyword evidence="7" id="KW-0819">tRNA processing</keyword>
<dbReference type="InterPro" id="IPR027417">
    <property type="entry name" value="P-loop_NTPase"/>
</dbReference>
<evidence type="ECO:0000256" key="2">
    <source>
        <dbReference type="ARBA" id="ARBA00004496"/>
    </source>
</evidence>
<name>G3BF53_CANTC</name>
<dbReference type="InterPro" id="IPR019519">
    <property type="entry name" value="Elp5"/>
</dbReference>
<evidence type="ECO:0000256" key="1">
    <source>
        <dbReference type="ARBA" id="ARBA00004123"/>
    </source>
</evidence>
<keyword evidence="6" id="KW-0963">Cytoplasm</keyword>
<dbReference type="Gene3D" id="3.40.50.300">
    <property type="entry name" value="P-loop containing nucleotide triphosphate hydrolases"/>
    <property type="match status" value="1"/>
</dbReference>
<dbReference type="HOGENOM" id="CLU_050414_1_0_1"/>
<dbReference type="OrthoDB" id="166907at2759"/>
<evidence type="ECO:0000256" key="8">
    <source>
        <dbReference type="ARBA" id="ARBA00023242"/>
    </source>
</evidence>
<evidence type="ECO:0000256" key="6">
    <source>
        <dbReference type="ARBA" id="ARBA00022490"/>
    </source>
</evidence>
<evidence type="ECO:0000313" key="9">
    <source>
        <dbReference type="EMBL" id="EGV60639.1"/>
    </source>
</evidence>
<sequence>MSTQNSLVLLNRVFSLKDGFPFVLVVDSLLQSSYHLIQEFVHNCNNDIVYLSFETVNKPSYATHFIDCMDVTAGEIVKQVKQLSTTKPESSPLLTRKTLIIVDSLNYVGLEDLTTFVSSLISPTSIVLGVFHGDFKSSSTKNPNFPSHMTLLTYIASSILDVEPYHTSEIDEEEIDMEISRLKTPIIKALHSSMFKITLTNRRKSGRALTSRFIINSVNHTYEAFKETEAKISAEDESLLKDLTTFNLTTNTKQKLAKDQVDLPFMQAQEELGSYSGAIIYEFEKDDDYDEEDPYEDPF</sequence>
<accession>G3BF53</accession>
<proteinExistence type="inferred from homology"/>
<dbReference type="GO" id="GO:0033588">
    <property type="term" value="C:elongator holoenzyme complex"/>
    <property type="evidence" value="ECO:0007669"/>
    <property type="project" value="InterPro"/>
</dbReference>
<dbReference type="RefSeq" id="XP_006689853.1">
    <property type="nucleotide sequence ID" value="XM_006689790.1"/>
</dbReference>
<dbReference type="GO" id="GO:0005829">
    <property type="term" value="C:cytosol"/>
    <property type="evidence" value="ECO:0007669"/>
    <property type="project" value="TreeGrafter"/>
</dbReference>
<dbReference type="PANTHER" id="PTHR15641">
    <property type="entry name" value="ELONGATOR COMPLEX PROTEIN 5"/>
    <property type="match status" value="1"/>
</dbReference>
<dbReference type="UniPathway" id="UPA00988"/>
<evidence type="ECO:0000256" key="4">
    <source>
        <dbReference type="ARBA" id="ARBA00009567"/>
    </source>
</evidence>
<protein>
    <recommendedName>
        <fullName evidence="5">Elongator complex protein 5</fullName>
    </recommendedName>
</protein>
<evidence type="ECO:0000256" key="5">
    <source>
        <dbReference type="ARBA" id="ARBA00020264"/>
    </source>
</evidence>
<dbReference type="STRING" id="590646.G3BF53"/>
<comment type="subcellular location">
    <subcellularLocation>
        <location evidence="2">Cytoplasm</location>
    </subcellularLocation>
    <subcellularLocation>
        <location evidence="1">Nucleus</location>
    </subcellularLocation>
</comment>
<dbReference type="Proteomes" id="UP000000707">
    <property type="component" value="Unassembled WGS sequence"/>
</dbReference>
<keyword evidence="10" id="KW-1185">Reference proteome</keyword>
<evidence type="ECO:0000256" key="3">
    <source>
        <dbReference type="ARBA" id="ARBA00005043"/>
    </source>
</evidence>
<gene>
    <name evidence="9" type="ORF">CANTEDRAFT_116705</name>
</gene>